<feature type="region of interest" description="Disordered" evidence="2">
    <location>
        <begin position="1"/>
        <end position="45"/>
    </location>
</feature>
<feature type="non-terminal residue" evidence="3">
    <location>
        <position position="155"/>
    </location>
</feature>
<dbReference type="Proteomes" id="UP000298061">
    <property type="component" value="Unassembled WGS sequence"/>
</dbReference>
<dbReference type="EMBL" id="SFCI01001522">
    <property type="protein sequence ID" value="TFY75561.1"/>
    <property type="molecule type" value="Genomic_DNA"/>
</dbReference>
<reference evidence="3 4" key="1">
    <citation type="submission" date="2019-02" db="EMBL/GenBank/DDBJ databases">
        <title>Genome sequencing of the rare red list fungi Hericium alpestre (H. flagellum).</title>
        <authorList>
            <person name="Buettner E."/>
            <person name="Kellner H."/>
        </authorList>
    </citation>
    <scope>NUCLEOTIDE SEQUENCE [LARGE SCALE GENOMIC DNA]</scope>
    <source>
        <strain evidence="3 4">DSM 108284</strain>
    </source>
</reference>
<dbReference type="SUPFAM" id="SSF53756">
    <property type="entry name" value="UDP-Glycosyltransferase/glycogen phosphorylase"/>
    <property type="match status" value="1"/>
</dbReference>
<organism evidence="3 4">
    <name type="scientific">Hericium alpestre</name>
    <dbReference type="NCBI Taxonomy" id="135208"/>
    <lineage>
        <taxon>Eukaryota</taxon>
        <taxon>Fungi</taxon>
        <taxon>Dikarya</taxon>
        <taxon>Basidiomycota</taxon>
        <taxon>Agaricomycotina</taxon>
        <taxon>Agaricomycetes</taxon>
        <taxon>Russulales</taxon>
        <taxon>Hericiaceae</taxon>
        <taxon>Hericium</taxon>
    </lineage>
</organism>
<gene>
    <name evidence="3" type="ORF">EWM64_g8447</name>
</gene>
<dbReference type="AlphaFoldDB" id="A0A4Y9ZNZ9"/>
<dbReference type="GO" id="GO:0030170">
    <property type="term" value="F:pyridoxal phosphate binding"/>
    <property type="evidence" value="ECO:0007669"/>
    <property type="project" value="TreeGrafter"/>
</dbReference>
<dbReference type="PANTHER" id="PTHR11468:SF3">
    <property type="entry name" value="GLYCOGEN PHOSPHORYLASE, LIVER FORM"/>
    <property type="match status" value="1"/>
</dbReference>
<protein>
    <recommendedName>
        <fullName evidence="5">Glycogen phosphorylase</fullName>
    </recommendedName>
</protein>
<dbReference type="Gene3D" id="3.40.50.2000">
    <property type="entry name" value="Glycogen Phosphorylase B"/>
    <property type="match status" value="1"/>
</dbReference>
<comment type="caution">
    <text evidence="3">The sequence shown here is derived from an EMBL/GenBank/DDBJ whole genome shotgun (WGS) entry which is preliminary data.</text>
</comment>
<evidence type="ECO:0008006" key="5">
    <source>
        <dbReference type="Google" id="ProtNLM"/>
    </source>
</evidence>
<dbReference type="STRING" id="135208.A0A4Y9ZNZ9"/>
<comment type="similarity">
    <text evidence="1">Belongs to the glycogen phosphorylase family.</text>
</comment>
<evidence type="ECO:0000256" key="2">
    <source>
        <dbReference type="SAM" id="MobiDB-lite"/>
    </source>
</evidence>
<dbReference type="GO" id="GO:0005980">
    <property type="term" value="P:glycogen catabolic process"/>
    <property type="evidence" value="ECO:0007669"/>
    <property type="project" value="TreeGrafter"/>
</dbReference>
<dbReference type="GO" id="GO:0008184">
    <property type="term" value="F:glycogen phosphorylase activity"/>
    <property type="evidence" value="ECO:0007669"/>
    <property type="project" value="InterPro"/>
</dbReference>
<dbReference type="PANTHER" id="PTHR11468">
    <property type="entry name" value="GLYCOGEN PHOSPHORYLASE"/>
    <property type="match status" value="1"/>
</dbReference>
<dbReference type="OrthoDB" id="9215500at2759"/>
<evidence type="ECO:0000256" key="1">
    <source>
        <dbReference type="ARBA" id="ARBA00006047"/>
    </source>
</evidence>
<sequence length="155" mass="17299">MTSTIDIKSIGRPAAAQRGPRRRHVRSLTGDFPEVDDEGQEKWPRGDEKTWKTAMRGLHTALPDVTKSIVGHVQTSLARAPYNLDDFGAYQAAALSVRDNLIVNWNLTQLHYTRKAPKRAYYLSLEFLMGRTLSNALLNLGVQPTYGTALTNLGF</sequence>
<proteinExistence type="inferred from homology"/>
<dbReference type="InterPro" id="IPR000811">
    <property type="entry name" value="Glyco_trans_35"/>
</dbReference>
<dbReference type="GO" id="GO:0005737">
    <property type="term" value="C:cytoplasm"/>
    <property type="evidence" value="ECO:0007669"/>
    <property type="project" value="TreeGrafter"/>
</dbReference>
<evidence type="ECO:0000313" key="4">
    <source>
        <dbReference type="Proteomes" id="UP000298061"/>
    </source>
</evidence>
<name>A0A4Y9ZNZ9_9AGAM</name>
<accession>A0A4Y9ZNZ9</accession>
<keyword evidence="4" id="KW-1185">Reference proteome</keyword>
<evidence type="ECO:0000313" key="3">
    <source>
        <dbReference type="EMBL" id="TFY75561.1"/>
    </source>
</evidence>